<organism evidence="1 2">
    <name type="scientific">Diatrype stigma</name>
    <dbReference type="NCBI Taxonomy" id="117547"/>
    <lineage>
        <taxon>Eukaryota</taxon>
        <taxon>Fungi</taxon>
        <taxon>Dikarya</taxon>
        <taxon>Ascomycota</taxon>
        <taxon>Pezizomycotina</taxon>
        <taxon>Sordariomycetes</taxon>
        <taxon>Xylariomycetidae</taxon>
        <taxon>Xylariales</taxon>
        <taxon>Diatrypaceae</taxon>
        <taxon>Diatrype</taxon>
    </lineage>
</organism>
<protein>
    <recommendedName>
        <fullName evidence="3">XPG N-terminal domain-containing protein</fullName>
    </recommendedName>
</protein>
<evidence type="ECO:0008006" key="3">
    <source>
        <dbReference type="Google" id="ProtNLM"/>
    </source>
</evidence>
<evidence type="ECO:0000313" key="2">
    <source>
        <dbReference type="Proteomes" id="UP001320420"/>
    </source>
</evidence>
<comment type="caution">
    <text evidence="1">The sequence shown here is derived from an EMBL/GenBank/DDBJ whole genome shotgun (WGS) entry which is preliminary data.</text>
</comment>
<name>A0AAN9U113_9PEZI</name>
<proteinExistence type="predicted"/>
<dbReference type="SUPFAM" id="SSF88723">
    <property type="entry name" value="PIN domain-like"/>
    <property type="match status" value="1"/>
</dbReference>
<dbReference type="EMBL" id="JAKJXP020000288">
    <property type="protein sequence ID" value="KAK7736311.1"/>
    <property type="molecule type" value="Genomic_DNA"/>
</dbReference>
<gene>
    <name evidence="1" type="ORF">SLS62_011453</name>
</gene>
<evidence type="ECO:0000313" key="1">
    <source>
        <dbReference type="EMBL" id="KAK7736311.1"/>
    </source>
</evidence>
<keyword evidence="2" id="KW-1185">Reference proteome</keyword>
<dbReference type="Gene3D" id="3.40.50.1010">
    <property type="entry name" value="5'-nuclease"/>
    <property type="match status" value="1"/>
</dbReference>
<dbReference type="Proteomes" id="UP001320420">
    <property type="component" value="Unassembled WGS sequence"/>
</dbReference>
<dbReference type="InterPro" id="IPR029060">
    <property type="entry name" value="PIN-like_dom_sf"/>
</dbReference>
<sequence length="112" mass="12750">MKRLVLDDLQRWKTHNIQPLFVFNGLDVGKRDKSFRVSDEASRVTAEAWELYNQSEAERAVATFGEAPSTRTDDYLRNFQALLHEAGAEFIVAPYTAWGQVHASSSPPETMY</sequence>
<dbReference type="AlphaFoldDB" id="A0AAN9U113"/>
<accession>A0AAN9U113</accession>
<reference evidence="1 2" key="1">
    <citation type="submission" date="2024-02" db="EMBL/GenBank/DDBJ databases">
        <title>De novo assembly and annotation of 12 fungi associated with fruit tree decline syndrome in Ontario, Canada.</title>
        <authorList>
            <person name="Sulman M."/>
            <person name="Ellouze W."/>
            <person name="Ilyukhin E."/>
        </authorList>
    </citation>
    <scope>NUCLEOTIDE SEQUENCE [LARGE SCALE GENOMIC DNA]</scope>
    <source>
        <strain evidence="1 2">M11/M66-122</strain>
    </source>
</reference>